<protein>
    <submittedName>
        <fullName evidence="1">Uncharacterized protein</fullName>
    </submittedName>
</protein>
<gene>
    <name evidence="1" type="ORF">HYPSUDRAFT_403241</name>
</gene>
<keyword evidence="2" id="KW-1185">Reference proteome</keyword>
<organism evidence="1 2">
    <name type="scientific">Hypholoma sublateritium (strain FD-334 SS-4)</name>
    <dbReference type="NCBI Taxonomy" id="945553"/>
    <lineage>
        <taxon>Eukaryota</taxon>
        <taxon>Fungi</taxon>
        <taxon>Dikarya</taxon>
        <taxon>Basidiomycota</taxon>
        <taxon>Agaricomycotina</taxon>
        <taxon>Agaricomycetes</taxon>
        <taxon>Agaricomycetidae</taxon>
        <taxon>Agaricales</taxon>
        <taxon>Agaricineae</taxon>
        <taxon>Strophariaceae</taxon>
        <taxon>Hypholoma</taxon>
    </lineage>
</organism>
<dbReference type="AlphaFoldDB" id="A0A0D2P3L6"/>
<name>A0A0D2P3L6_HYPSF</name>
<evidence type="ECO:0000313" key="1">
    <source>
        <dbReference type="EMBL" id="KJA25489.1"/>
    </source>
</evidence>
<sequence length="158" mass="17930">MRWVHGALIIFGGPATPALPDALRHVHPRRSMSRVPELRWDLWRRVCTFPDVHAPELAPVDGRRVSMPPRHSHRAQRLCDPRRTSHIICFIYLGSREYLRRVRVSLTTGLTGARLDASRTSQHAVVHTAAAPHFRRCSRCFIAPLTIVDGCAPAIPRR</sequence>
<evidence type="ECO:0000313" key="2">
    <source>
        <dbReference type="Proteomes" id="UP000054270"/>
    </source>
</evidence>
<proteinExistence type="predicted"/>
<accession>A0A0D2P3L6</accession>
<dbReference type="EMBL" id="KN817531">
    <property type="protein sequence ID" value="KJA25489.1"/>
    <property type="molecule type" value="Genomic_DNA"/>
</dbReference>
<dbReference type="Proteomes" id="UP000054270">
    <property type="component" value="Unassembled WGS sequence"/>
</dbReference>
<reference evidence="2" key="1">
    <citation type="submission" date="2014-04" db="EMBL/GenBank/DDBJ databases">
        <title>Evolutionary Origins and Diversification of the Mycorrhizal Mutualists.</title>
        <authorList>
            <consortium name="DOE Joint Genome Institute"/>
            <consortium name="Mycorrhizal Genomics Consortium"/>
            <person name="Kohler A."/>
            <person name="Kuo A."/>
            <person name="Nagy L.G."/>
            <person name="Floudas D."/>
            <person name="Copeland A."/>
            <person name="Barry K.W."/>
            <person name="Cichocki N."/>
            <person name="Veneault-Fourrey C."/>
            <person name="LaButti K."/>
            <person name="Lindquist E.A."/>
            <person name="Lipzen A."/>
            <person name="Lundell T."/>
            <person name="Morin E."/>
            <person name="Murat C."/>
            <person name="Riley R."/>
            <person name="Ohm R."/>
            <person name="Sun H."/>
            <person name="Tunlid A."/>
            <person name="Henrissat B."/>
            <person name="Grigoriev I.V."/>
            <person name="Hibbett D.S."/>
            <person name="Martin F."/>
        </authorList>
    </citation>
    <scope>NUCLEOTIDE SEQUENCE [LARGE SCALE GENOMIC DNA]</scope>
    <source>
        <strain evidence="2">FD-334 SS-4</strain>
    </source>
</reference>